<dbReference type="Proteomes" id="UP001295684">
    <property type="component" value="Unassembled WGS sequence"/>
</dbReference>
<reference evidence="1" key="1">
    <citation type="submission" date="2023-07" db="EMBL/GenBank/DDBJ databases">
        <authorList>
            <consortium name="AG Swart"/>
            <person name="Singh M."/>
            <person name="Singh A."/>
            <person name="Seah K."/>
            <person name="Emmerich C."/>
        </authorList>
    </citation>
    <scope>NUCLEOTIDE SEQUENCE</scope>
    <source>
        <strain evidence="1">DP1</strain>
    </source>
</reference>
<accession>A0AAD1U332</accession>
<proteinExistence type="predicted"/>
<organism evidence="1 2">
    <name type="scientific">Euplotes crassus</name>
    <dbReference type="NCBI Taxonomy" id="5936"/>
    <lineage>
        <taxon>Eukaryota</taxon>
        <taxon>Sar</taxon>
        <taxon>Alveolata</taxon>
        <taxon>Ciliophora</taxon>
        <taxon>Intramacronucleata</taxon>
        <taxon>Spirotrichea</taxon>
        <taxon>Hypotrichia</taxon>
        <taxon>Euplotida</taxon>
        <taxon>Euplotidae</taxon>
        <taxon>Moneuplotes</taxon>
    </lineage>
</organism>
<dbReference type="AlphaFoldDB" id="A0AAD1U332"/>
<keyword evidence="2" id="KW-1185">Reference proteome</keyword>
<dbReference type="EMBL" id="CAMPGE010002286">
    <property type="protein sequence ID" value="CAI2361086.1"/>
    <property type="molecule type" value="Genomic_DNA"/>
</dbReference>
<name>A0AAD1U332_EUPCR</name>
<protein>
    <submittedName>
        <fullName evidence="1">Uncharacterized protein</fullName>
    </submittedName>
</protein>
<sequence>MNIIQQPDENLPDEFINENISMPSIKESTRLTKNMSANPFKRKSTGIPLVKALSCPVQKLNGYVTNSKERSTCQKIDESSDSFIKDNLHTGRSLKEDIKGLLQRAIQIRNSQNYFSEKQIGCEGIHVEPKSSSFSFNKCVTMEDIFAP</sequence>
<evidence type="ECO:0000313" key="2">
    <source>
        <dbReference type="Proteomes" id="UP001295684"/>
    </source>
</evidence>
<evidence type="ECO:0000313" key="1">
    <source>
        <dbReference type="EMBL" id="CAI2361086.1"/>
    </source>
</evidence>
<comment type="caution">
    <text evidence="1">The sequence shown here is derived from an EMBL/GenBank/DDBJ whole genome shotgun (WGS) entry which is preliminary data.</text>
</comment>
<gene>
    <name evidence="1" type="ORF">ECRASSUSDP1_LOCUS2396</name>
</gene>